<dbReference type="Gene3D" id="1.10.10.60">
    <property type="entry name" value="Homeodomain-like"/>
    <property type="match status" value="2"/>
</dbReference>
<keyword evidence="2" id="KW-0238">DNA-binding</keyword>
<evidence type="ECO:0000259" key="5">
    <source>
        <dbReference type="PROSITE" id="PS01124"/>
    </source>
</evidence>
<dbReference type="InterPro" id="IPR018060">
    <property type="entry name" value="HTH_AraC"/>
</dbReference>
<dbReference type="GO" id="GO:0003700">
    <property type="term" value="F:DNA-binding transcription factor activity"/>
    <property type="evidence" value="ECO:0007669"/>
    <property type="project" value="InterPro"/>
</dbReference>
<dbReference type="Proteomes" id="UP000535838">
    <property type="component" value="Unassembled WGS sequence"/>
</dbReference>
<keyword evidence="4" id="KW-0812">Transmembrane</keyword>
<keyword evidence="4" id="KW-0472">Membrane</keyword>
<keyword evidence="7" id="KW-1185">Reference proteome</keyword>
<evidence type="ECO:0000256" key="3">
    <source>
        <dbReference type="ARBA" id="ARBA00023163"/>
    </source>
</evidence>
<keyword evidence="3" id="KW-0804">Transcription</keyword>
<dbReference type="EMBL" id="JACJVQ010000007">
    <property type="protein sequence ID" value="MBB6634524.1"/>
    <property type="molecule type" value="Genomic_DNA"/>
</dbReference>
<dbReference type="InterPro" id="IPR009057">
    <property type="entry name" value="Homeodomain-like_sf"/>
</dbReference>
<dbReference type="GO" id="GO:0043565">
    <property type="term" value="F:sequence-specific DNA binding"/>
    <property type="evidence" value="ECO:0007669"/>
    <property type="project" value="InterPro"/>
</dbReference>
<name>A0A841SRG1_9BACL</name>
<dbReference type="RefSeq" id="WP_185119761.1">
    <property type="nucleotide sequence ID" value="NZ_JACJVQ010000007.1"/>
</dbReference>
<dbReference type="Pfam" id="PF12833">
    <property type="entry name" value="HTH_18"/>
    <property type="match status" value="1"/>
</dbReference>
<keyword evidence="4" id="KW-1133">Transmembrane helix</keyword>
<evidence type="ECO:0000256" key="4">
    <source>
        <dbReference type="SAM" id="Phobius"/>
    </source>
</evidence>
<evidence type="ECO:0000313" key="6">
    <source>
        <dbReference type="EMBL" id="MBB6634524.1"/>
    </source>
</evidence>
<comment type="caution">
    <text evidence="6">The sequence shown here is derived from an EMBL/GenBank/DDBJ whole genome shotgun (WGS) entry which is preliminary data.</text>
</comment>
<gene>
    <name evidence="6" type="ORF">H7B67_10425</name>
</gene>
<feature type="transmembrane region" description="Helical" evidence="4">
    <location>
        <begin position="286"/>
        <end position="307"/>
    </location>
</feature>
<dbReference type="InterPro" id="IPR018062">
    <property type="entry name" value="HTH_AraC-typ_CS"/>
</dbReference>
<evidence type="ECO:0000313" key="7">
    <source>
        <dbReference type="Proteomes" id="UP000535838"/>
    </source>
</evidence>
<proteinExistence type="predicted"/>
<keyword evidence="1" id="KW-0805">Transcription regulation</keyword>
<protein>
    <submittedName>
        <fullName evidence="6">Helix-turn-helix transcriptional regulator</fullName>
    </submittedName>
</protein>
<organism evidence="6 7">
    <name type="scientific">Cohnella thailandensis</name>
    <dbReference type="NCBI Taxonomy" id="557557"/>
    <lineage>
        <taxon>Bacteria</taxon>
        <taxon>Bacillati</taxon>
        <taxon>Bacillota</taxon>
        <taxon>Bacilli</taxon>
        <taxon>Bacillales</taxon>
        <taxon>Paenibacillaceae</taxon>
        <taxon>Cohnella</taxon>
    </lineage>
</organism>
<dbReference type="PROSITE" id="PS00041">
    <property type="entry name" value="HTH_ARAC_FAMILY_1"/>
    <property type="match status" value="1"/>
</dbReference>
<dbReference type="PANTHER" id="PTHR43280">
    <property type="entry name" value="ARAC-FAMILY TRANSCRIPTIONAL REGULATOR"/>
    <property type="match status" value="1"/>
</dbReference>
<dbReference type="PROSITE" id="PS01124">
    <property type="entry name" value="HTH_ARAC_FAMILY_2"/>
    <property type="match status" value="1"/>
</dbReference>
<feature type="domain" description="HTH araC/xylS-type" evidence="5">
    <location>
        <begin position="658"/>
        <end position="756"/>
    </location>
</feature>
<feature type="transmembrane region" description="Helical" evidence="4">
    <location>
        <begin position="20"/>
        <end position="42"/>
    </location>
</feature>
<evidence type="ECO:0000256" key="1">
    <source>
        <dbReference type="ARBA" id="ARBA00023015"/>
    </source>
</evidence>
<reference evidence="6 7" key="1">
    <citation type="submission" date="2020-08" db="EMBL/GenBank/DDBJ databases">
        <title>Cohnella phylogeny.</title>
        <authorList>
            <person name="Dunlap C."/>
        </authorList>
    </citation>
    <scope>NUCLEOTIDE SEQUENCE [LARGE SCALE GENOMIC DNA]</scope>
    <source>
        <strain evidence="6 7">DSM 25241</strain>
    </source>
</reference>
<accession>A0A841SRG1</accession>
<dbReference type="SUPFAM" id="SSF46689">
    <property type="entry name" value="Homeodomain-like"/>
    <property type="match status" value="2"/>
</dbReference>
<dbReference type="PANTHER" id="PTHR43280:SF10">
    <property type="entry name" value="REGULATORY PROTEIN POCR"/>
    <property type="match status" value="1"/>
</dbReference>
<dbReference type="SMART" id="SM00342">
    <property type="entry name" value="HTH_ARAC"/>
    <property type="match status" value="1"/>
</dbReference>
<dbReference type="AlphaFoldDB" id="A0A841SRG1"/>
<sequence>MKSFFGILINDKYRSLFYRLSAALVLSVVLVGLGIFLFNSAYHHLQQKSKFEDVSAEAKTLFKNYYNNLFQDMDNKSIDLANNNKLPGILRDSEPDGSISLIDVLNGGADFCCMVSIDIYTHDRAFRYNHGRIEDIPLLSDAEWQASIKDVRKGTNWKLDEDGSGTAVSPPAVHILRSLPNIATEPYGFIKINLNSQSLFQNPYGTGEHERMWLATPSGKLFSLNTGLLDQSTMAGAPRFVSESPEAIRMGGESYLYYMTPAQIAGWSFVYAVPEGSVANGMYIDSPLLLTVLLLFMLLVVYTFFLIRSVFGKIRTIQEVVGNPNGAGATKGESFSLDVLINSVASLKVHRENIEWLYRKNIPILKKALCYRLLYHDRGDWPDIQDQMAQIGFTFASSQFSVILFRIDKYYDFLQNYNKADQSLLRFFIYKMAEEMGSQSLKVLIWNSESRDIVMIGNALAPMETEEFKAHLESVVHSIVQQINSYLKMTVTAAIGHPIQDVRHIPDCWNRVVNDMDSKRFGGSNVLKGWDRGNEAPPFSDMLEASRRRKEALLQAVKSNDKGLVDEELDRTMAFLESLDGYPMIFVQQLLIDSVMSVAYALMEMGTKLQVEAVFAEMHLELQRFESIQDAVAWVKRKLSDWLDGMEDHRSDNADLISHVLEYVKANYDREISLGGIAGELQMNLAYLSRLFKKSTGKNFMDFLIDLRIERAKQMLTDSSETVQAIGEKVGYVNTQSFIRIFKKNVGVTPGYYRESRAEEAGKRLDTEKIY</sequence>
<evidence type="ECO:0000256" key="2">
    <source>
        <dbReference type="ARBA" id="ARBA00023125"/>
    </source>
</evidence>